<evidence type="ECO:0000313" key="8">
    <source>
        <dbReference type="EMBL" id="BBD96746.1"/>
    </source>
</evidence>
<keyword evidence="4 5" id="KW-0326">Glycosidase</keyword>
<gene>
    <name evidence="8" type="ORF">SAMIE_1002470</name>
</gene>
<evidence type="ECO:0000256" key="4">
    <source>
        <dbReference type="ARBA" id="ARBA00023295"/>
    </source>
</evidence>
<dbReference type="SUPFAM" id="SSF51011">
    <property type="entry name" value="Glycosyl hydrolase domain"/>
    <property type="match status" value="1"/>
</dbReference>
<dbReference type="Pfam" id="PF17801">
    <property type="entry name" value="Melibiase_C"/>
    <property type="match status" value="1"/>
</dbReference>
<evidence type="ECO:0000256" key="5">
    <source>
        <dbReference type="RuleBase" id="RU361168"/>
    </source>
</evidence>
<evidence type="ECO:0000313" key="9">
    <source>
        <dbReference type="Proteomes" id="UP000279959"/>
    </source>
</evidence>
<dbReference type="SUPFAM" id="SSF49785">
    <property type="entry name" value="Galactose-binding domain-like"/>
    <property type="match status" value="1"/>
</dbReference>
<dbReference type="InterPro" id="IPR041233">
    <property type="entry name" value="Melibiase_C"/>
</dbReference>
<evidence type="ECO:0000256" key="6">
    <source>
        <dbReference type="SAM" id="SignalP"/>
    </source>
</evidence>
<evidence type="ECO:0000259" key="7">
    <source>
        <dbReference type="SMART" id="SM00776"/>
    </source>
</evidence>
<keyword evidence="9" id="KW-1185">Reference proteome</keyword>
<reference evidence="8 9" key="1">
    <citation type="submission" date="2018-05" db="EMBL/GenBank/DDBJ databases">
        <title>Complete Genome Sequence of the Nonylphenol-Degrading Bacterium Sphingobium amiense DSM 16289T.</title>
        <authorList>
            <person name="Ootsuka M."/>
            <person name="Nishizawa T."/>
            <person name="Ohta H."/>
        </authorList>
    </citation>
    <scope>NUCLEOTIDE SEQUENCE [LARGE SCALE GENOMIC DNA]</scope>
    <source>
        <strain evidence="8 9">DSM 16289</strain>
    </source>
</reference>
<proteinExistence type="inferred from homology"/>
<keyword evidence="3 5" id="KW-0378">Hydrolase</keyword>
<dbReference type="PANTHER" id="PTHR11452:SF80">
    <property type="entry name" value="ALPHA-GALACTOSIDASE 1"/>
    <property type="match status" value="1"/>
</dbReference>
<accession>A0A494W026</accession>
<dbReference type="PANTHER" id="PTHR11452">
    <property type="entry name" value="ALPHA-GALACTOSIDASE/ALPHA-N-ACETYLGALACTOSAMINIDASE"/>
    <property type="match status" value="1"/>
</dbReference>
<dbReference type="PRINTS" id="PR00740">
    <property type="entry name" value="GLHYDRLASE27"/>
</dbReference>
<keyword evidence="2 6" id="KW-0732">Signal</keyword>
<comment type="similarity">
    <text evidence="1 5">Belongs to the glycosyl hydrolase 27 family.</text>
</comment>
<dbReference type="InterPro" id="IPR013785">
    <property type="entry name" value="Aldolase_TIM"/>
</dbReference>
<dbReference type="EC" id="3.2.1.22" evidence="5"/>
<dbReference type="EMBL" id="AP018664">
    <property type="protein sequence ID" value="BBD96746.1"/>
    <property type="molecule type" value="Genomic_DNA"/>
</dbReference>
<dbReference type="SUPFAM" id="SSF51445">
    <property type="entry name" value="(Trans)glycosidases"/>
    <property type="match status" value="1"/>
</dbReference>
<feature type="chain" id="PRO_5019838029" description="Alpha-galactosidase" evidence="6">
    <location>
        <begin position="32"/>
        <end position="615"/>
    </location>
</feature>
<dbReference type="InterPro" id="IPR002241">
    <property type="entry name" value="Glyco_hydro_27"/>
</dbReference>
<name>A0A494W026_9SPHN</name>
<comment type="catalytic activity">
    <reaction evidence="5">
        <text>Hydrolysis of terminal, non-reducing alpha-D-galactose residues in alpha-D-galactosides, including galactose oligosaccharides, galactomannans and galactolipids.</text>
        <dbReference type="EC" id="3.2.1.22"/>
    </reaction>
</comment>
<dbReference type="Gene3D" id="2.60.40.1180">
    <property type="entry name" value="Golgi alpha-mannosidase II"/>
    <property type="match status" value="1"/>
</dbReference>
<dbReference type="Gene3D" id="3.20.20.70">
    <property type="entry name" value="Aldolase class I"/>
    <property type="match status" value="1"/>
</dbReference>
<dbReference type="AlphaFoldDB" id="A0A494W026"/>
<dbReference type="Proteomes" id="UP000279959">
    <property type="component" value="Chromosome"/>
</dbReference>
<dbReference type="InterPro" id="IPR013222">
    <property type="entry name" value="Glyco_hyd_98_carb-bd"/>
</dbReference>
<dbReference type="Pfam" id="PF08305">
    <property type="entry name" value="NPCBM"/>
    <property type="match status" value="1"/>
</dbReference>
<dbReference type="SMART" id="SM00776">
    <property type="entry name" value="NPCBM"/>
    <property type="match status" value="1"/>
</dbReference>
<dbReference type="InterPro" id="IPR008979">
    <property type="entry name" value="Galactose-bd-like_sf"/>
</dbReference>
<dbReference type="Gene3D" id="2.60.120.1060">
    <property type="entry name" value="NPCBM/NEW2 domain"/>
    <property type="match status" value="1"/>
</dbReference>
<dbReference type="InterPro" id="IPR017853">
    <property type="entry name" value="GH"/>
</dbReference>
<organism evidence="8 9">
    <name type="scientific">Sphingobium amiense</name>
    <dbReference type="NCBI Taxonomy" id="135719"/>
    <lineage>
        <taxon>Bacteria</taxon>
        <taxon>Pseudomonadati</taxon>
        <taxon>Pseudomonadota</taxon>
        <taxon>Alphaproteobacteria</taxon>
        <taxon>Sphingomonadales</taxon>
        <taxon>Sphingomonadaceae</taxon>
        <taxon>Sphingobium</taxon>
    </lineage>
</organism>
<feature type="domain" description="Glycosyl hydrolase family 98 putative carbohydrate-binding module" evidence="7">
    <location>
        <begin position="471"/>
        <end position="615"/>
    </location>
</feature>
<dbReference type="GO" id="GO:0004557">
    <property type="term" value="F:alpha-galactosidase activity"/>
    <property type="evidence" value="ECO:0007669"/>
    <property type="project" value="UniProtKB-EC"/>
</dbReference>
<dbReference type="GO" id="GO:0005975">
    <property type="term" value="P:carbohydrate metabolic process"/>
    <property type="evidence" value="ECO:0007669"/>
    <property type="project" value="InterPro"/>
</dbReference>
<dbReference type="KEGG" id="sami:SAMIE_1002470"/>
<protein>
    <recommendedName>
        <fullName evidence="5">Alpha-galactosidase</fullName>
        <ecNumber evidence="5">3.2.1.22</ecNumber>
    </recommendedName>
    <alternativeName>
        <fullName evidence="5">Melibiase</fullName>
    </alternativeName>
</protein>
<evidence type="ECO:0000256" key="2">
    <source>
        <dbReference type="ARBA" id="ARBA00022729"/>
    </source>
</evidence>
<sequence length="615" mass="65437">MGKAGRSGGKRHFAARAALAAVLLSSLPAAAQDAASPLDPSGTFSVYDTRAAQTPPMGWNPWNAFRTDVDEAKIRGSAEALVDNGLAQLGYLYVNVDDGWALQRLADGALKIRETMFPSASVDHSATGSFRPFTDFIHGLGLKAGLYTDIGRNTCAQRWDAASPNLPVGSVAERQVGAMDHGEQDMKTMFATWGFDYVKIDACGVADYAPDVEPVRSGQFAVFPPTIVRGDIPKSDPAAVEAQYAALSAAIRKWGGPDAVLSICAWGEALSPRWGHRHGNLWRTSPDIEFTWESMLRNIDSAVYRTLYAGPGRWNDPDMLAIGHGDFDENHLTEARAHMTMWAIMASPLLLGYDLRQSPQALLDIVGNREVIAIDQDASGNQGVAYRSGEGMVMVRTLSGPGARAVAFFNRGDRPISLKADWDQLGFAAGTPAAVRDVWTKSALAPATGAISVDLAPHEAKLFRVRGTPADPKALWLDEMPGRINVAVDGLGNRALPDDWTPARVAAAPDGTALASGSRSYAKGVGLFAGSRLEIAARGEFARFTATPIVLGAAAPVTFRVYADRKLVAEMKASAKSQTIGADVSGAQIVELVAASPKGKGLPPMIGWADAKLSR</sequence>
<evidence type="ECO:0000256" key="1">
    <source>
        <dbReference type="ARBA" id="ARBA00009743"/>
    </source>
</evidence>
<dbReference type="InterPro" id="IPR038637">
    <property type="entry name" value="NPCBM_sf"/>
</dbReference>
<evidence type="ECO:0000256" key="3">
    <source>
        <dbReference type="ARBA" id="ARBA00022801"/>
    </source>
</evidence>
<keyword evidence="5" id="KW-1015">Disulfide bond</keyword>
<dbReference type="CDD" id="cd14792">
    <property type="entry name" value="GH27"/>
    <property type="match status" value="1"/>
</dbReference>
<dbReference type="Pfam" id="PF16499">
    <property type="entry name" value="Melibiase_2"/>
    <property type="match status" value="2"/>
</dbReference>
<dbReference type="InterPro" id="IPR013780">
    <property type="entry name" value="Glyco_hydro_b"/>
</dbReference>
<feature type="signal peptide" evidence="6">
    <location>
        <begin position="1"/>
        <end position="31"/>
    </location>
</feature>